<evidence type="ECO:0000256" key="10">
    <source>
        <dbReference type="SAM" id="SignalP"/>
    </source>
</evidence>
<proteinExistence type="predicted"/>
<sequence>MRRWFAYALFLLFVSTTAHPAASQDLKIAAVVNEDIITVIDLLVRTRVAIVASHVQDTQENRQRLSGVVLRNLIDEHLKTQAAKSQGITVDDAEVNARLNELAQQNKLTLEEFRQKLAASGILMDSLADQFRADIAWQMVVRKRFRSAATVNRKDIDDEIAQMKENEGKPEYLVGEIFLPVYSPADAAAVESTGKDLMAQLQQGANFTELAQQFSQSPTGSSGGVLGWLRADQLDPGMRGAVTAMTKGQITGPIQTSGGYSILTLFDQRTAGQTPIDEDAVTSRLTAQRIDTLARAYLSDLRTQAFIDIRQ</sequence>
<dbReference type="SUPFAM" id="SSF54534">
    <property type="entry name" value="FKBP-like"/>
    <property type="match status" value="1"/>
</dbReference>
<protein>
    <recommendedName>
        <fullName evidence="1">Parvulin-like PPIase</fullName>
    </recommendedName>
    <alternativeName>
        <fullName evidence="7">Peptidyl-prolyl cis-trans isomerase plp</fullName>
    </alternativeName>
    <alternativeName>
        <fullName evidence="8">Rotamase plp</fullName>
    </alternativeName>
</protein>
<dbReference type="PROSITE" id="PS50198">
    <property type="entry name" value="PPIC_PPIASE_2"/>
    <property type="match status" value="1"/>
</dbReference>
<dbReference type="Gene3D" id="3.10.50.40">
    <property type="match status" value="1"/>
</dbReference>
<evidence type="ECO:0000256" key="5">
    <source>
        <dbReference type="ARBA" id="ARBA00023186"/>
    </source>
</evidence>
<dbReference type="InterPro" id="IPR015391">
    <property type="entry name" value="SurA_N"/>
</dbReference>
<keyword evidence="4 9" id="KW-0697">Rotamase</keyword>
<evidence type="ECO:0000313" key="12">
    <source>
        <dbReference type="EMBL" id="QEX16292.1"/>
    </source>
</evidence>
<dbReference type="InterPro" id="IPR046357">
    <property type="entry name" value="PPIase_dom_sf"/>
</dbReference>
<dbReference type="InterPro" id="IPR000297">
    <property type="entry name" value="PPIase_PpiC"/>
</dbReference>
<keyword evidence="6 9" id="KW-0413">Isomerase</keyword>
<dbReference type="SUPFAM" id="SSF109998">
    <property type="entry name" value="Triger factor/SurA peptide-binding domain-like"/>
    <property type="match status" value="1"/>
</dbReference>
<gene>
    <name evidence="12" type="ORF">FRZ44_15850</name>
</gene>
<evidence type="ECO:0000313" key="13">
    <source>
        <dbReference type="Proteomes" id="UP000326202"/>
    </source>
</evidence>
<name>A0A5J6MFQ8_9PROT</name>
<dbReference type="AlphaFoldDB" id="A0A5J6MFQ8"/>
<evidence type="ECO:0000256" key="8">
    <source>
        <dbReference type="ARBA" id="ARBA00031484"/>
    </source>
</evidence>
<dbReference type="InterPro" id="IPR050280">
    <property type="entry name" value="OMP_Chaperone_SurA"/>
</dbReference>
<evidence type="ECO:0000259" key="11">
    <source>
        <dbReference type="PROSITE" id="PS50198"/>
    </source>
</evidence>
<evidence type="ECO:0000256" key="1">
    <source>
        <dbReference type="ARBA" id="ARBA00018370"/>
    </source>
</evidence>
<dbReference type="PANTHER" id="PTHR47637:SF1">
    <property type="entry name" value="CHAPERONE SURA"/>
    <property type="match status" value="1"/>
</dbReference>
<dbReference type="Gene3D" id="1.10.4030.10">
    <property type="entry name" value="Porin chaperone SurA, peptide-binding domain"/>
    <property type="match status" value="1"/>
</dbReference>
<evidence type="ECO:0000256" key="3">
    <source>
        <dbReference type="ARBA" id="ARBA00022764"/>
    </source>
</evidence>
<dbReference type="GO" id="GO:0003755">
    <property type="term" value="F:peptidyl-prolyl cis-trans isomerase activity"/>
    <property type="evidence" value="ECO:0007669"/>
    <property type="project" value="UniProtKB-KW"/>
</dbReference>
<dbReference type="Proteomes" id="UP000326202">
    <property type="component" value="Chromosome"/>
</dbReference>
<keyword evidence="5" id="KW-0143">Chaperone</keyword>
<keyword evidence="13" id="KW-1185">Reference proteome</keyword>
<accession>A0A5J6MFQ8</accession>
<evidence type="ECO:0000256" key="9">
    <source>
        <dbReference type="PROSITE-ProRule" id="PRU00278"/>
    </source>
</evidence>
<organism evidence="12 13">
    <name type="scientific">Hypericibacter terrae</name>
    <dbReference type="NCBI Taxonomy" id="2602015"/>
    <lineage>
        <taxon>Bacteria</taxon>
        <taxon>Pseudomonadati</taxon>
        <taxon>Pseudomonadota</taxon>
        <taxon>Alphaproteobacteria</taxon>
        <taxon>Rhodospirillales</taxon>
        <taxon>Dongiaceae</taxon>
        <taxon>Hypericibacter</taxon>
    </lineage>
</organism>
<feature type="signal peptide" evidence="10">
    <location>
        <begin position="1"/>
        <end position="20"/>
    </location>
</feature>
<reference evidence="12 13" key="1">
    <citation type="submission" date="2019-08" db="EMBL/GenBank/DDBJ databases">
        <title>Hyperibacter terrae gen. nov., sp. nov. and Hyperibacter viscosus sp. nov., two new members in the family Rhodospirillaceae isolated from the rhizosphere of Hypericum perforatum.</title>
        <authorList>
            <person name="Noviana Z."/>
        </authorList>
    </citation>
    <scope>NUCLEOTIDE SEQUENCE [LARGE SCALE GENOMIC DNA]</scope>
    <source>
        <strain evidence="12 13">R5913</strain>
    </source>
</reference>
<dbReference type="PANTHER" id="PTHR47637">
    <property type="entry name" value="CHAPERONE SURA"/>
    <property type="match status" value="1"/>
</dbReference>
<dbReference type="KEGG" id="htq:FRZ44_15850"/>
<feature type="chain" id="PRO_5023942713" description="Parvulin-like PPIase" evidence="10">
    <location>
        <begin position="21"/>
        <end position="311"/>
    </location>
</feature>
<dbReference type="Pfam" id="PF00639">
    <property type="entry name" value="Rotamase"/>
    <property type="match status" value="1"/>
</dbReference>
<feature type="domain" description="PpiC" evidence="11">
    <location>
        <begin position="169"/>
        <end position="267"/>
    </location>
</feature>
<evidence type="ECO:0000256" key="4">
    <source>
        <dbReference type="ARBA" id="ARBA00023110"/>
    </source>
</evidence>
<keyword evidence="3" id="KW-0574">Periplasm</keyword>
<dbReference type="Pfam" id="PF09312">
    <property type="entry name" value="SurA_N"/>
    <property type="match status" value="1"/>
</dbReference>
<evidence type="ECO:0000256" key="7">
    <source>
        <dbReference type="ARBA" id="ARBA00030642"/>
    </source>
</evidence>
<evidence type="ECO:0000256" key="2">
    <source>
        <dbReference type="ARBA" id="ARBA00022729"/>
    </source>
</evidence>
<dbReference type="EMBL" id="CP042906">
    <property type="protein sequence ID" value="QEX16292.1"/>
    <property type="molecule type" value="Genomic_DNA"/>
</dbReference>
<dbReference type="InterPro" id="IPR027304">
    <property type="entry name" value="Trigger_fact/SurA_dom_sf"/>
</dbReference>
<dbReference type="RefSeq" id="WP_191908471.1">
    <property type="nucleotide sequence ID" value="NZ_CP042906.1"/>
</dbReference>
<evidence type="ECO:0000256" key="6">
    <source>
        <dbReference type="ARBA" id="ARBA00023235"/>
    </source>
</evidence>
<keyword evidence="2 10" id="KW-0732">Signal</keyword>